<protein>
    <submittedName>
        <fullName evidence="2">Putative flavoprotein</fullName>
    </submittedName>
</protein>
<evidence type="ECO:0000313" key="3">
    <source>
        <dbReference type="Proteomes" id="UP000009005"/>
    </source>
</evidence>
<dbReference type="InterPro" id="IPR029039">
    <property type="entry name" value="Flavoprotein-like_sf"/>
</dbReference>
<dbReference type="Proteomes" id="UP000009005">
    <property type="component" value="Chromosome"/>
</dbReference>
<evidence type="ECO:0000313" key="2">
    <source>
        <dbReference type="EMBL" id="AFN64974.1"/>
    </source>
</evidence>
<dbReference type="EMBL" id="CP003703">
    <property type="protein sequence ID" value="AFN64974.1"/>
    <property type="molecule type" value="Genomic_DNA"/>
</dbReference>
<gene>
    <name evidence="2" type="ordered locus">WEN_00855</name>
</gene>
<dbReference type="GO" id="GO:0005829">
    <property type="term" value="C:cytosol"/>
    <property type="evidence" value="ECO:0007669"/>
    <property type="project" value="TreeGrafter"/>
</dbReference>
<dbReference type="HOGENOM" id="CLU_055322_4_1_14"/>
<feature type="domain" description="NADPH-dependent FMN reductase-like" evidence="1">
    <location>
        <begin position="6"/>
        <end position="115"/>
    </location>
</feature>
<dbReference type="InterPro" id="IPR005025">
    <property type="entry name" value="FMN_Rdtase-like_dom"/>
</dbReference>
<dbReference type="AlphaFoldDB" id="I6YL45"/>
<dbReference type="Gene3D" id="3.40.50.360">
    <property type="match status" value="1"/>
</dbReference>
<evidence type="ECO:0000259" key="1">
    <source>
        <dbReference type="Pfam" id="PF03358"/>
    </source>
</evidence>
<keyword evidence="3" id="KW-1185">Reference proteome</keyword>
<dbReference type="GO" id="GO:0010181">
    <property type="term" value="F:FMN binding"/>
    <property type="evidence" value="ECO:0007669"/>
    <property type="project" value="TreeGrafter"/>
</dbReference>
<name>I6YL45_MYCWM</name>
<dbReference type="PANTHER" id="PTHR30543">
    <property type="entry name" value="CHROMATE REDUCTASE"/>
    <property type="match status" value="1"/>
</dbReference>
<dbReference type="PANTHER" id="PTHR30543:SF21">
    <property type="entry name" value="NAD(P)H-DEPENDENT FMN REDUCTASE LOT6"/>
    <property type="match status" value="1"/>
</dbReference>
<dbReference type="Pfam" id="PF03358">
    <property type="entry name" value="FMN_red"/>
    <property type="match status" value="1"/>
</dbReference>
<dbReference type="RefSeq" id="WP_014849684.1">
    <property type="nucleotide sequence ID" value="NC_018149.1"/>
</dbReference>
<dbReference type="KEGG" id="mwe:WEN_00855"/>
<dbReference type="InterPro" id="IPR050712">
    <property type="entry name" value="NAD(P)H-dep_reductase"/>
</dbReference>
<proteinExistence type="predicted"/>
<dbReference type="SUPFAM" id="SSF52218">
    <property type="entry name" value="Flavoproteins"/>
    <property type="match status" value="1"/>
</dbReference>
<accession>I6YL45</accession>
<reference evidence="2 3" key="1">
    <citation type="journal article" date="2012" name="J. Bacteriol.">
        <title>Complete genome sequence of Mycoplasma wenyonii strain Massachusetts.</title>
        <authorList>
            <person name="Dos Santos A.P."/>
            <person name="Guimaraes A.M."/>
            <person name="do Nascimento N.C."/>
            <person name="Sanmiguel P.J."/>
            <person name="Messick J.B."/>
        </authorList>
    </citation>
    <scope>NUCLEOTIDE SEQUENCE [LARGE SCALE GENOMIC DNA]</scope>
    <source>
        <strain evidence="2 3">Massachusetts</strain>
    </source>
</reference>
<organism evidence="2 3">
    <name type="scientific">Mycoplasma wenyonii (strain Massachusetts)</name>
    <name type="common">Eperythrozoon wenyonii</name>
    <dbReference type="NCBI Taxonomy" id="1197325"/>
    <lineage>
        <taxon>Bacteria</taxon>
        <taxon>Bacillati</taxon>
        <taxon>Mycoplasmatota</taxon>
        <taxon>Mollicutes</taxon>
        <taxon>Mycoplasmataceae</taxon>
        <taxon>Mycoplasma</taxon>
    </lineage>
</organism>
<dbReference type="STRING" id="1197325.WEN_00855"/>
<sequence length="160" mass="18196">MKSKGLIVCGSNSQESKSLTLAKQLSEGLSIPTFYLNSSDEIPLLNNEIIASSEFPPTINWLVEKIQETKSLILVFPQYNYNFSGFFKNVLDWCSLSSRRIFQSKRLILVGVSQTSAREEEFKKIITWTLESLGATEVTLFNFLPESQVEELISQIQEYV</sequence>
<dbReference type="GO" id="GO:0016491">
    <property type="term" value="F:oxidoreductase activity"/>
    <property type="evidence" value="ECO:0007669"/>
    <property type="project" value="InterPro"/>
</dbReference>
<dbReference type="PATRIC" id="fig|1197325.3.peg.186"/>